<dbReference type="GO" id="GO:0045493">
    <property type="term" value="P:xylan catabolic process"/>
    <property type="evidence" value="ECO:0007669"/>
    <property type="project" value="UniProtKB-KW"/>
</dbReference>
<evidence type="ECO:0000256" key="2">
    <source>
        <dbReference type="ARBA" id="ARBA00022801"/>
    </source>
</evidence>
<evidence type="ECO:0000259" key="8">
    <source>
        <dbReference type="PROSITE" id="PS51173"/>
    </source>
</evidence>
<dbReference type="SMART" id="SM00637">
    <property type="entry name" value="CBD_II"/>
    <property type="match status" value="1"/>
</dbReference>
<organism evidence="10">
    <name type="scientific">Cellulosilyticum ruminicola</name>
    <dbReference type="NCBI Taxonomy" id="425254"/>
    <lineage>
        <taxon>Bacteria</taxon>
        <taxon>Bacillati</taxon>
        <taxon>Bacillota</taxon>
        <taxon>Clostridia</taxon>
        <taxon>Lachnospirales</taxon>
        <taxon>Cellulosilyticaceae</taxon>
        <taxon>Cellulosilyticum</taxon>
    </lineage>
</organism>
<evidence type="ECO:0000256" key="4">
    <source>
        <dbReference type="ARBA" id="ARBA00023295"/>
    </source>
</evidence>
<feature type="domain" description="GH10" evidence="9">
    <location>
        <begin position="291"/>
        <end position="663"/>
    </location>
</feature>
<dbReference type="AlphaFoldDB" id="D2KFL6"/>
<keyword evidence="2" id="KW-0378">Hydrolase</keyword>
<evidence type="ECO:0000256" key="5">
    <source>
        <dbReference type="ARBA" id="ARBA00023326"/>
    </source>
</evidence>
<dbReference type="SUPFAM" id="SSF49384">
    <property type="entry name" value="Carbohydrate-binding domain"/>
    <property type="match status" value="1"/>
</dbReference>
<dbReference type="InterPro" id="IPR008965">
    <property type="entry name" value="CBM2/CBM3_carb-bd_dom_sf"/>
</dbReference>
<evidence type="ECO:0000256" key="6">
    <source>
        <dbReference type="SAM" id="MobiDB-lite"/>
    </source>
</evidence>
<feature type="region of interest" description="Disordered" evidence="6">
    <location>
        <begin position="670"/>
        <end position="696"/>
    </location>
</feature>
<dbReference type="InterPro" id="IPR019028">
    <property type="entry name" value="CBM_49"/>
</dbReference>
<dbReference type="Gene3D" id="3.20.20.80">
    <property type="entry name" value="Glycosidases"/>
    <property type="match status" value="1"/>
</dbReference>
<dbReference type="CAZy" id="GH10">
    <property type="family name" value="Glycoside Hydrolase Family 10"/>
</dbReference>
<dbReference type="SMART" id="SM01063">
    <property type="entry name" value="CBM49"/>
    <property type="match status" value="1"/>
</dbReference>
<dbReference type="PANTHER" id="PTHR31490">
    <property type="entry name" value="GLYCOSYL HYDROLASE"/>
    <property type="match status" value="1"/>
</dbReference>
<feature type="signal peptide" evidence="7">
    <location>
        <begin position="1"/>
        <end position="28"/>
    </location>
</feature>
<dbReference type="InterPro" id="IPR044846">
    <property type="entry name" value="GH10"/>
</dbReference>
<dbReference type="SUPFAM" id="SSF51445">
    <property type="entry name" value="(Trans)glycosidases"/>
    <property type="match status" value="1"/>
</dbReference>
<dbReference type="Pfam" id="PF00331">
    <property type="entry name" value="Glyco_hydro_10"/>
    <property type="match status" value="1"/>
</dbReference>
<name>D2KFL6_9FIRM</name>
<dbReference type="EMBL" id="GU211294">
    <property type="protein sequence ID" value="ACZ98618.1"/>
    <property type="molecule type" value="Genomic_DNA"/>
</dbReference>
<keyword evidence="10" id="KW-0858">Xylan degradation</keyword>
<evidence type="ECO:0000256" key="1">
    <source>
        <dbReference type="ARBA" id="ARBA00007495"/>
    </source>
</evidence>
<dbReference type="Gene3D" id="2.60.40.290">
    <property type="match status" value="1"/>
</dbReference>
<dbReference type="InterPro" id="IPR012291">
    <property type="entry name" value="CBM2_carb-bd_dom_sf"/>
</dbReference>
<sequence>MKTKFSMRWRKMGAFALAVGMSLSMAYAQTVPMSAGTGVKVTQDEVSTTITYNEKYQTATYKVKQSNVTEVSLNITADSQFCIKLCDASGEAFETDYPCYGVEESTTDDYVYTIPSTEELGQIQIMSISDGQILTVNNLEVKTSGAATTSNIVKVPTSSVKDGHGVTVTKADDKAVIDYEEKYQTATCPITSENVKEVTLDITADYQFCIKLCDATGEPFKTDYPGYGLEETTTDSYTFTVDETEKLAEIQIMSLTDGQTVTVNDISLKLRNTEARPTGLVKGVEKDANGYYSLAGLMNYYGMKFGTNVTDTNIYNSNNTAINNFHCNSITASNEMKAYSLLDQYASKNSPDGMPRMNYTAGDKIMAYAAENNLGVRAHTLVWDAYMTDWFFREGYDSNKPYVSQEVAKQRLKSYIEQVVTHFESKYPGVIYCWDVVNEGVEPSSKLDANDPRGVEDNIWSQRVGSDYIELSFKYAKDAIDKCALENGGKTNIKLFYNDFSTFYPEKRDAICNLVKSLNSYEKDSNGEYIKLCDGVGMQGYIGGYGKQDGCMNTGDITLIKNAIKKFHSLGVEVQVTEMAVRNYDNSPETIEKHAKFYKALFDMFIGLNEGEDKPLTGISIWGLYDNPSMPTSDYSWSMNSPYCGLFDENFKPKEALKLVEEALVENLPASAFDEDKKDEDKKDDDKQQETTSPLSIVINSDWGQGAVANVTITNNTGKDLDGWNCTFTTNRPITQVWSANLISNGENTYTISNPEWQPNLKAGESYTFGCMLGSGDASVNAVNVTLK</sequence>
<evidence type="ECO:0000256" key="3">
    <source>
        <dbReference type="ARBA" id="ARBA00023277"/>
    </source>
</evidence>
<keyword evidence="4" id="KW-0326">Glycosidase</keyword>
<dbReference type="GO" id="GO:0004553">
    <property type="term" value="F:hydrolase activity, hydrolyzing O-glycosyl compounds"/>
    <property type="evidence" value="ECO:0007669"/>
    <property type="project" value="InterPro"/>
</dbReference>
<dbReference type="InterPro" id="IPR017853">
    <property type="entry name" value="GH"/>
</dbReference>
<keyword evidence="5" id="KW-0624">Polysaccharide degradation</keyword>
<feature type="compositionally biased region" description="Basic and acidic residues" evidence="6">
    <location>
        <begin position="674"/>
        <end position="689"/>
    </location>
</feature>
<dbReference type="PROSITE" id="PS51760">
    <property type="entry name" value="GH10_2"/>
    <property type="match status" value="1"/>
</dbReference>
<dbReference type="GO" id="GO:0030247">
    <property type="term" value="F:polysaccharide binding"/>
    <property type="evidence" value="ECO:0007669"/>
    <property type="project" value="UniProtKB-UniRule"/>
</dbReference>
<reference evidence="10" key="1">
    <citation type="journal article" date="2010" name="Appl. Environ. Microbiol.">
        <title>Cellulosilyticum ruminicola, a newly described rumen bacterium that possesses redundant fibrolytic-protein-encoding genes and degrades lignocellulose with multiple carbohydrate- borne fibrolytic enzymes.</title>
        <authorList>
            <person name="Cai S."/>
            <person name="Li J."/>
            <person name="Hu F.Z."/>
            <person name="Zhang K."/>
            <person name="Luo Y."/>
            <person name="Janto B."/>
            <person name="Boissy R."/>
            <person name="Ehrlich G."/>
            <person name="Dong X."/>
        </authorList>
    </citation>
    <scope>NUCLEOTIDE SEQUENCE</scope>
    <source>
        <strain evidence="10">CGMCC 1.5065</strain>
    </source>
</reference>
<dbReference type="Pfam" id="PF00553">
    <property type="entry name" value="CBM_2"/>
    <property type="match status" value="1"/>
</dbReference>
<dbReference type="SMART" id="SM00633">
    <property type="entry name" value="Glyco_10"/>
    <property type="match status" value="1"/>
</dbReference>
<accession>D2KFL6</accession>
<feature type="chain" id="PRO_5003033566" evidence="7">
    <location>
        <begin position="29"/>
        <end position="788"/>
    </location>
</feature>
<protein>
    <submittedName>
        <fullName evidence="10">Endoxylanase</fullName>
    </submittedName>
</protein>
<comment type="similarity">
    <text evidence="1">Belongs to the glycosyl hydrolase 10 (cellulase F) family.</text>
</comment>
<keyword evidence="7" id="KW-0732">Signal</keyword>
<dbReference type="CAZy" id="CBM2">
    <property type="family name" value="Carbohydrate-Binding Module Family 2"/>
</dbReference>
<feature type="non-terminal residue" evidence="10">
    <location>
        <position position="788"/>
    </location>
</feature>
<dbReference type="InterPro" id="IPR001919">
    <property type="entry name" value="CBD2"/>
</dbReference>
<proteinExistence type="inferred from homology"/>
<keyword evidence="3" id="KW-0119">Carbohydrate metabolism</keyword>
<dbReference type="PROSITE" id="PS51173">
    <property type="entry name" value="CBM2"/>
    <property type="match status" value="1"/>
</dbReference>
<dbReference type="InterPro" id="IPR001000">
    <property type="entry name" value="GH10_dom"/>
</dbReference>
<evidence type="ECO:0000259" key="9">
    <source>
        <dbReference type="PROSITE" id="PS51760"/>
    </source>
</evidence>
<dbReference type="PANTHER" id="PTHR31490:SF90">
    <property type="entry name" value="ENDO-1,4-BETA-XYLANASE A"/>
    <property type="match status" value="1"/>
</dbReference>
<feature type="domain" description="CBM2" evidence="8">
    <location>
        <begin position="688"/>
        <end position="788"/>
    </location>
</feature>
<evidence type="ECO:0000313" key="10">
    <source>
        <dbReference type="EMBL" id="ACZ98618.1"/>
    </source>
</evidence>
<evidence type="ECO:0000256" key="7">
    <source>
        <dbReference type="SAM" id="SignalP"/>
    </source>
</evidence>